<protein>
    <recommendedName>
        <fullName evidence="4">Lipoprotein</fullName>
    </recommendedName>
</protein>
<evidence type="ECO:0008006" key="4">
    <source>
        <dbReference type="Google" id="ProtNLM"/>
    </source>
</evidence>
<dbReference type="Proteomes" id="UP000325713">
    <property type="component" value="Chromosome"/>
</dbReference>
<dbReference type="RefSeq" id="WP_151050764.1">
    <property type="nucleotide sequence ID" value="NZ_CP031700.1"/>
</dbReference>
<evidence type="ECO:0000313" key="3">
    <source>
        <dbReference type="Proteomes" id="UP000325713"/>
    </source>
</evidence>
<feature type="chain" id="PRO_5023927002" description="Lipoprotein" evidence="1">
    <location>
        <begin position="20"/>
        <end position="80"/>
    </location>
</feature>
<keyword evidence="3" id="KW-1185">Reference proteome</keyword>
<name>A0A5J6PYF4_9NEIS</name>
<keyword evidence="1" id="KW-0732">Signal</keyword>
<evidence type="ECO:0000313" key="2">
    <source>
        <dbReference type="EMBL" id="QEY25942.1"/>
    </source>
</evidence>
<proteinExistence type="predicted"/>
<dbReference type="EMBL" id="CP031700">
    <property type="protein sequence ID" value="QEY25942.1"/>
    <property type="molecule type" value="Genomic_DNA"/>
</dbReference>
<dbReference type="KEGG" id="nzl:D0T92_04930"/>
<reference evidence="2 3" key="1">
    <citation type="submission" date="2018-08" db="EMBL/GenBank/DDBJ databases">
        <title>Neisseria zalophi ATCC BAA-2455 complete genome.</title>
        <authorList>
            <person name="Veseli I.A."/>
            <person name="Buttler R."/>
            <person name="Mascarenhas dos Santos A.C."/>
            <person name="Pombert J.-F."/>
        </authorList>
    </citation>
    <scope>NUCLEOTIDE SEQUENCE [LARGE SCALE GENOMIC DNA]</scope>
    <source>
        <strain evidence="2 3">ATCC BAA-2455</strain>
    </source>
</reference>
<accession>A0A5J6PYF4</accession>
<sequence>MKKLLITAAFSGLMLSACSSNTETTPEVAPMTVDQALQECQASVGDNQDRAVFDACMRDKGFDRAAPAADAATDASAPAM</sequence>
<dbReference type="OrthoDB" id="8605139at2"/>
<dbReference type="PROSITE" id="PS51257">
    <property type="entry name" value="PROKAR_LIPOPROTEIN"/>
    <property type="match status" value="1"/>
</dbReference>
<gene>
    <name evidence="2" type="ORF">D0T92_04930</name>
</gene>
<dbReference type="AlphaFoldDB" id="A0A5J6PYF4"/>
<evidence type="ECO:0000256" key="1">
    <source>
        <dbReference type="SAM" id="SignalP"/>
    </source>
</evidence>
<feature type="signal peptide" evidence="1">
    <location>
        <begin position="1"/>
        <end position="19"/>
    </location>
</feature>
<organism evidence="2 3">
    <name type="scientific">Neisseria zalophi</name>
    <dbReference type="NCBI Taxonomy" id="640030"/>
    <lineage>
        <taxon>Bacteria</taxon>
        <taxon>Pseudomonadati</taxon>
        <taxon>Pseudomonadota</taxon>
        <taxon>Betaproteobacteria</taxon>
        <taxon>Neisseriales</taxon>
        <taxon>Neisseriaceae</taxon>
        <taxon>Neisseria</taxon>
    </lineage>
</organism>